<organism evidence="1 2">
    <name type="scientific">Capronia epimyces CBS 606.96</name>
    <dbReference type="NCBI Taxonomy" id="1182542"/>
    <lineage>
        <taxon>Eukaryota</taxon>
        <taxon>Fungi</taxon>
        <taxon>Dikarya</taxon>
        <taxon>Ascomycota</taxon>
        <taxon>Pezizomycotina</taxon>
        <taxon>Eurotiomycetes</taxon>
        <taxon>Chaetothyriomycetidae</taxon>
        <taxon>Chaetothyriales</taxon>
        <taxon>Herpotrichiellaceae</taxon>
        <taxon>Capronia</taxon>
    </lineage>
</organism>
<dbReference type="Proteomes" id="UP000019478">
    <property type="component" value="Unassembled WGS sequence"/>
</dbReference>
<evidence type="ECO:0000313" key="1">
    <source>
        <dbReference type="EMBL" id="EXJ84782.1"/>
    </source>
</evidence>
<sequence>MVAVDCRIGDFLAQDKHHANKGFYMKLEDIVLTLEGDEPTAENITAFITIKYEKRIKKSYNHRTRRVESFKDATLTTVDLILMLLVHGLRHGLFKTGATLDQVLMAAKARGDRTLRWKYPEYPFVPAMTHPTAGTLTLSTPARYKMAYSTILRMGDISGYLSRLLTHDIRRGAAKDLVRLPKEIMKASDAGTARALGHNDIRSTRFYNI</sequence>
<dbReference type="GeneID" id="19169567"/>
<dbReference type="RefSeq" id="XP_007733767.1">
    <property type="nucleotide sequence ID" value="XM_007735577.1"/>
</dbReference>
<reference evidence="1 2" key="1">
    <citation type="submission" date="2013-03" db="EMBL/GenBank/DDBJ databases">
        <title>The Genome Sequence of Capronia epimyces CBS 606.96.</title>
        <authorList>
            <consortium name="The Broad Institute Genomics Platform"/>
            <person name="Cuomo C."/>
            <person name="de Hoog S."/>
            <person name="Gorbushina A."/>
            <person name="Walker B."/>
            <person name="Young S.K."/>
            <person name="Zeng Q."/>
            <person name="Gargeya S."/>
            <person name="Fitzgerald M."/>
            <person name="Haas B."/>
            <person name="Abouelleil A."/>
            <person name="Allen A.W."/>
            <person name="Alvarado L."/>
            <person name="Arachchi H.M."/>
            <person name="Berlin A.M."/>
            <person name="Chapman S.B."/>
            <person name="Gainer-Dewar J."/>
            <person name="Goldberg J."/>
            <person name="Griggs A."/>
            <person name="Gujja S."/>
            <person name="Hansen M."/>
            <person name="Howarth C."/>
            <person name="Imamovic A."/>
            <person name="Ireland A."/>
            <person name="Larimer J."/>
            <person name="McCowan C."/>
            <person name="Murphy C."/>
            <person name="Pearson M."/>
            <person name="Poon T.W."/>
            <person name="Priest M."/>
            <person name="Roberts A."/>
            <person name="Saif S."/>
            <person name="Shea T."/>
            <person name="Sisk P."/>
            <person name="Sykes S."/>
            <person name="Wortman J."/>
            <person name="Nusbaum C."/>
            <person name="Birren B."/>
        </authorList>
    </citation>
    <scope>NUCLEOTIDE SEQUENCE [LARGE SCALE GENOMIC DNA]</scope>
    <source>
        <strain evidence="1 2">CBS 606.96</strain>
    </source>
</reference>
<dbReference type="OrthoDB" id="4369953at2759"/>
<keyword evidence="2" id="KW-1185">Reference proteome</keyword>
<protein>
    <submittedName>
        <fullName evidence="1">Uncharacterized protein</fullName>
    </submittedName>
</protein>
<dbReference type="AlphaFoldDB" id="W9XW37"/>
<gene>
    <name evidence="1" type="ORF">A1O3_05454</name>
</gene>
<accession>W9XW37</accession>
<dbReference type="HOGENOM" id="CLU_1315248_0_0_1"/>
<comment type="caution">
    <text evidence="1">The sequence shown here is derived from an EMBL/GenBank/DDBJ whole genome shotgun (WGS) entry which is preliminary data.</text>
</comment>
<dbReference type="STRING" id="1182542.W9XW37"/>
<dbReference type="eggNOG" id="ENOG502SPA4">
    <property type="taxonomic scope" value="Eukaryota"/>
</dbReference>
<name>W9XW37_9EURO</name>
<evidence type="ECO:0000313" key="2">
    <source>
        <dbReference type="Proteomes" id="UP000019478"/>
    </source>
</evidence>
<proteinExistence type="predicted"/>
<dbReference type="EMBL" id="AMGY01000004">
    <property type="protein sequence ID" value="EXJ84782.1"/>
    <property type="molecule type" value="Genomic_DNA"/>
</dbReference>